<sequence length="50" mass="5584">MYKKFMILIAALACLTACTSPYSEAERLEQCVLHGNTNNNCEISTLDDDE</sequence>
<feature type="chain" id="PRO_5044339237" description="Lipoprotein" evidence="1">
    <location>
        <begin position="26"/>
        <end position="50"/>
    </location>
</feature>
<protein>
    <recommendedName>
        <fullName evidence="4">Lipoprotein</fullName>
    </recommendedName>
</protein>
<name>A0AB35C3K9_9GAMM</name>
<dbReference type="Proteomes" id="UP000680020">
    <property type="component" value="Unassembled WGS sequence"/>
</dbReference>
<evidence type="ECO:0000313" key="3">
    <source>
        <dbReference type="Proteomes" id="UP000680020"/>
    </source>
</evidence>
<proteinExistence type="predicted"/>
<gene>
    <name evidence="2" type="ORF">J7561_09680</name>
</gene>
<dbReference type="GeneID" id="58264707"/>
<comment type="caution">
    <text evidence="2">The sequence shown here is derived from an EMBL/GenBank/DDBJ whole genome shotgun (WGS) entry which is preliminary data.</text>
</comment>
<organism evidence="2 3">
    <name type="scientific">Wohlfahrtiimonas chitiniclastica</name>
    <dbReference type="NCBI Taxonomy" id="400946"/>
    <lineage>
        <taxon>Bacteria</taxon>
        <taxon>Pseudomonadati</taxon>
        <taxon>Pseudomonadota</taxon>
        <taxon>Gammaproteobacteria</taxon>
        <taxon>Cardiobacteriales</taxon>
        <taxon>Ignatzschineriaceae</taxon>
        <taxon>Wohlfahrtiimonas</taxon>
    </lineage>
</organism>
<reference evidence="2" key="1">
    <citation type="submission" date="2021-03" db="EMBL/GenBank/DDBJ databases">
        <title>Identification and antibiotic profiling of Wohlfahrtiimonas chitiniclastica, an underestimated human pathogen.</title>
        <authorList>
            <person name="Kopf A."/>
            <person name="Bunk B."/>
            <person name="Coldewey S."/>
            <person name="Gunzer F."/>
            <person name="Riedel T."/>
            <person name="Schroettner P."/>
        </authorList>
    </citation>
    <scope>NUCLEOTIDE SEQUENCE</scope>
    <source>
        <strain evidence="2">DSM 100917</strain>
    </source>
</reference>
<dbReference type="RefSeq" id="WP_008316420.1">
    <property type="nucleotide sequence ID" value="NZ_CP115969.1"/>
</dbReference>
<dbReference type="EMBL" id="JAGIBU010000014">
    <property type="protein sequence ID" value="MBS7825465.1"/>
    <property type="molecule type" value="Genomic_DNA"/>
</dbReference>
<keyword evidence="1" id="KW-0732">Signal</keyword>
<accession>A0AB35C3K9</accession>
<evidence type="ECO:0000313" key="2">
    <source>
        <dbReference type="EMBL" id="MBS7825465.1"/>
    </source>
</evidence>
<dbReference type="AlphaFoldDB" id="A0AB35C3K9"/>
<evidence type="ECO:0000256" key="1">
    <source>
        <dbReference type="SAM" id="SignalP"/>
    </source>
</evidence>
<feature type="signal peptide" evidence="1">
    <location>
        <begin position="1"/>
        <end position="25"/>
    </location>
</feature>
<evidence type="ECO:0008006" key="4">
    <source>
        <dbReference type="Google" id="ProtNLM"/>
    </source>
</evidence>